<dbReference type="GO" id="GO:0005886">
    <property type="term" value="C:plasma membrane"/>
    <property type="evidence" value="ECO:0007669"/>
    <property type="project" value="UniProtKB-SubCell"/>
</dbReference>
<dbReference type="InterPro" id="IPR035906">
    <property type="entry name" value="MetI-like_sf"/>
</dbReference>
<keyword evidence="5 7" id="KW-1133">Transmembrane helix</keyword>
<feature type="transmembrane region" description="Helical" evidence="7">
    <location>
        <begin position="37"/>
        <end position="63"/>
    </location>
</feature>
<dbReference type="EMBL" id="AP012052">
    <property type="protein sequence ID" value="BAJ73116.1"/>
    <property type="molecule type" value="Genomic_DNA"/>
</dbReference>
<evidence type="ECO:0000256" key="1">
    <source>
        <dbReference type="ARBA" id="ARBA00004651"/>
    </source>
</evidence>
<feature type="compositionally biased region" description="Basic and acidic residues" evidence="8">
    <location>
        <begin position="319"/>
        <end position="332"/>
    </location>
</feature>
<dbReference type="PANTHER" id="PTHR43386:SF1">
    <property type="entry name" value="D,D-DIPEPTIDE TRANSPORT SYSTEM PERMEASE PROTEIN DDPC-RELATED"/>
    <property type="match status" value="1"/>
</dbReference>
<comment type="similarity">
    <text evidence="7">Belongs to the binding-protein-dependent transport system permease family.</text>
</comment>
<accession>E8N896</accession>
<evidence type="ECO:0000256" key="5">
    <source>
        <dbReference type="ARBA" id="ARBA00022989"/>
    </source>
</evidence>
<keyword evidence="3" id="KW-1003">Cell membrane</keyword>
<dbReference type="KEGG" id="mts:MTES_0152"/>
<comment type="subcellular location">
    <subcellularLocation>
        <location evidence="1 7">Cell membrane</location>
        <topology evidence="1 7">Multi-pass membrane protein</topology>
    </subcellularLocation>
</comment>
<evidence type="ECO:0000256" key="7">
    <source>
        <dbReference type="RuleBase" id="RU363032"/>
    </source>
</evidence>
<keyword evidence="2 7" id="KW-0813">Transport</keyword>
<reference evidence="10 11" key="1">
    <citation type="journal article" date="2011" name="J. Bacteriol.">
        <title>Genome sequence of Microbacterium testaceum StLB037, an N-acylhomoserine lactone-degrading bacterium isolated from potato leaves.</title>
        <authorList>
            <person name="Morohoshi T."/>
            <person name="Wang W.-Z."/>
            <person name="Someya N."/>
            <person name="Ikeda T."/>
        </authorList>
    </citation>
    <scope>NUCLEOTIDE SEQUENCE [LARGE SCALE GENOMIC DNA]</scope>
    <source>
        <strain evidence="10 11">StLB037</strain>
    </source>
</reference>
<dbReference type="eggNOG" id="COG1173">
    <property type="taxonomic scope" value="Bacteria"/>
</dbReference>
<evidence type="ECO:0000256" key="4">
    <source>
        <dbReference type="ARBA" id="ARBA00022692"/>
    </source>
</evidence>
<keyword evidence="6 7" id="KW-0472">Membrane</keyword>
<evidence type="ECO:0000259" key="9">
    <source>
        <dbReference type="PROSITE" id="PS50928"/>
    </source>
</evidence>
<dbReference type="InterPro" id="IPR025966">
    <property type="entry name" value="OppC_N"/>
</dbReference>
<dbReference type="InterPro" id="IPR000515">
    <property type="entry name" value="MetI-like"/>
</dbReference>
<dbReference type="SUPFAM" id="SSF161098">
    <property type="entry name" value="MetI-like"/>
    <property type="match status" value="1"/>
</dbReference>
<dbReference type="AlphaFoldDB" id="E8N896"/>
<organism evidence="10 11">
    <name type="scientific">Microbacterium testaceum (strain StLB037)</name>
    <dbReference type="NCBI Taxonomy" id="979556"/>
    <lineage>
        <taxon>Bacteria</taxon>
        <taxon>Bacillati</taxon>
        <taxon>Actinomycetota</taxon>
        <taxon>Actinomycetes</taxon>
        <taxon>Micrococcales</taxon>
        <taxon>Microbacteriaceae</taxon>
        <taxon>Microbacterium</taxon>
    </lineage>
</organism>
<evidence type="ECO:0000256" key="3">
    <source>
        <dbReference type="ARBA" id="ARBA00022475"/>
    </source>
</evidence>
<dbReference type="Proteomes" id="UP000008975">
    <property type="component" value="Chromosome"/>
</dbReference>
<feature type="transmembrane region" description="Helical" evidence="7">
    <location>
        <begin position="270"/>
        <end position="292"/>
    </location>
</feature>
<dbReference type="CDD" id="cd06261">
    <property type="entry name" value="TM_PBP2"/>
    <property type="match status" value="1"/>
</dbReference>
<dbReference type="STRING" id="979556.MTES_0152"/>
<dbReference type="Gene3D" id="1.10.3720.10">
    <property type="entry name" value="MetI-like"/>
    <property type="match status" value="1"/>
</dbReference>
<reference key="2">
    <citation type="submission" date="2011-02" db="EMBL/GenBank/DDBJ databases">
        <title>Genome sequence of Microbacterium testaceum StLB037.</title>
        <authorList>
            <person name="Morohoshi T."/>
            <person name="Wang W.Z."/>
            <person name="Someya N."/>
            <person name="Ikeda T."/>
        </authorList>
    </citation>
    <scope>NUCLEOTIDE SEQUENCE</scope>
    <source>
        <strain>StLB037</strain>
    </source>
</reference>
<dbReference type="GO" id="GO:0055085">
    <property type="term" value="P:transmembrane transport"/>
    <property type="evidence" value="ECO:0007669"/>
    <property type="project" value="InterPro"/>
</dbReference>
<evidence type="ECO:0000313" key="11">
    <source>
        <dbReference type="Proteomes" id="UP000008975"/>
    </source>
</evidence>
<dbReference type="Pfam" id="PF12911">
    <property type="entry name" value="OppC_N"/>
    <property type="match status" value="1"/>
</dbReference>
<feature type="transmembrane region" description="Helical" evidence="7">
    <location>
        <begin position="167"/>
        <end position="185"/>
    </location>
</feature>
<dbReference type="RefSeq" id="WP_013583243.1">
    <property type="nucleotide sequence ID" value="NC_015125.1"/>
</dbReference>
<feature type="transmembrane region" description="Helical" evidence="7">
    <location>
        <begin position="107"/>
        <end position="130"/>
    </location>
</feature>
<evidence type="ECO:0000256" key="2">
    <source>
        <dbReference type="ARBA" id="ARBA00022448"/>
    </source>
</evidence>
<feature type="transmembrane region" description="Helical" evidence="7">
    <location>
        <begin position="142"/>
        <end position="161"/>
    </location>
</feature>
<evidence type="ECO:0000256" key="8">
    <source>
        <dbReference type="SAM" id="MobiDB-lite"/>
    </source>
</evidence>
<dbReference type="OrthoDB" id="9812701at2"/>
<sequence>MSSLTPAPRPAAGSGPDTVDGPGVANTRTRVRSWRLLAANPLTVAAAIVLTVVVLASALAPWIAPYGVNQIDVANALTPPSAAHWFGTDELGRDVLSRVLLAGGTSLTIAVVAVTIALVLGLVLGVVAGYAGGWVDATLMRVVDVMFAFPVLLLALAIIAIFQPGMLTTTIAIGVVYTPIFARVARASTLSLRTSPFVQVSRTMGTPAPVILVRHVLPNIGGPIVVQTSLSLAFAILSEAALSFLGLGIQPPAPSWGGMLFTAQGFLSQAWWMSVFPGAAIFVTALAFNLLGDGLRDGLDPRQRTLIEARQGERRRRRTTLERPDTSQEISR</sequence>
<proteinExistence type="inferred from homology"/>
<name>E8N896_MICTS</name>
<protein>
    <submittedName>
        <fullName evidence="10">ABC-type dipeptide/oligopeptide/nickel transport systems, permease components</fullName>
    </submittedName>
</protein>
<feature type="region of interest" description="Disordered" evidence="8">
    <location>
        <begin position="1"/>
        <end position="25"/>
    </location>
</feature>
<dbReference type="InterPro" id="IPR050366">
    <property type="entry name" value="BP-dependent_transpt_permease"/>
</dbReference>
<dbReference type="PROSITE" id="PS50928">
    <property type="entry name" value="ABC_TM1"/>
    <property type="match status" value="1"/>
</dbReference>
<feature type="domain" description="ABC transmembrane type-1" evidence="9">
    <location>
        <begin position="103"/>
        <end position="292"/>
    </location>
</feature>
<keyword evidence="4 7" id="KW-0812">Transmembrane</keyword>
<feature type="transmembrane region" description="Helical" evidence="7">
    <location>
        <begin position="230"/>
        <end position="250"/>
    </location>
</feature>
<feature type="region of interest" description="Disordered" evidence="8">
    <location>
        <begin position="311"/>
        <end position="332"/>
    </location>
</feature>
<evidence type="ECO:0000313" key="10">
    <source>
        <dbReference type="EMBL" id="BAJ73116.1"/>
    </source>
</evidence>
<dbReference type="HOGENOM" id="CLU_028518_1_1_11"/>
<dbReference type="PANTHER" id="PTHR43386">
    <property type="entry name" value="OLIGOPEPTIDE TRANSPORT SYSTEM PERMEASE PROTEIN APPC"/>
    <property type="match status" value="1"/>
</dbReference>
<evidence type="ECO:0000256" key="6">
    <source>
        <dbReference type="ARBA" id="ARBA00023136"/>
    </source>
</evidence>
<dbReference type="Pfam" id="PF00528">
    <property type="entry name" value="BPD_transp_1"/>
    <property type="match status" value="1"/>
</dbReference>
<gene>
    <name evidence="10" type="ordered locus">MTES_0152</name>
</gene>